<feature type="transmembrane region" description="Helical" evidence="1">
    <location>
        <begin position="71"/>
        <end position="88"/>
    </location>
</feature>
<dbReference type="OrthoDB" id="5360192at2"/>
<feature type="transmembrane region" description="Helical" evidence="1">
    <location>
        <begin position="115"/>
        <end position="135"/>
    </location>
</feature>
<evidence type="ECO:0000256" key="1">
    <source>
        <dbReference type="SAM" id="Phobius"/>
    </source>
</evidence>
<accession>A0A2A7USD9</accession>
<evidence type="ECO:0000313" key="3">
    <source>
        <dbReference type="Proteomes" id="UP000220246"/>
    </source>
</evidence>
<dbReference type="Proteomes" id="UP000220246">
    <property type="component" value="Unassembled WGS sequence"/>
</dbReference>
<name>A0A2A7USD9_COMTR</name>
<gene>
    <name evidence="2" type="ORF">CRM82_05800</name>
</gene>
<sequence length="149" mass="15901">MSVVGPFSMPRRSRLALVLLALLVIALGLASRRGLVPFPAALGNYPGDALWAWVVLLCVAWVQPAMPRTRLVAWSLAIAFGIEFLQLYQAPWMQALRANKLAYLVLGNGFDPLDLVAYGVGIALGAAVDGVWGCVAARRVPGSGHAARH</sequence>
<comment type="caution">
    <text evidence="2">The sequence shown here is derived from an EMBL/GenBank/DDBJ whole genome shotgun (WGS) entry which is preliminary data.</text>
</comment>
<dbReference type="STRING" id="1219032.GCA_001515545_03282"/>
<keyword evidence="1" id="KW-0472">Membrane</keyword>
<dbReference type="RefSeq" id="WP_066540175.1">
    <property type="nucleotide sequence ID" value="NZ_UIGV01000002.1"/>
</dbReference>
<organism evidence="2 3">
    <name type="scientific">Comamonas terrigena</name>
    <dbReference type="NCBI Taxonomy" id="32013"/>
    <lineage>
        <taxon>Bacteria</taxon>
        <taxon>Pseudomonadati</taxon>
        <taxon>Pseudomonadota</taxon>
        <taxon>Betaproteobacteria</taxon>
        <taxon>Burkholderiales</taxon>
        <taxon>Comamonadaceae</taxon>
        <taxon>Comamonas</taxon>
    </lineage>
</organism>
<keyword evidence="1" id="KW-0812">Transmembrane</keyword>
<dbReference type="Pfam" id="PF10990">
    <property type="entry name" value="DUF2809"/>
    <property type="match status" value="1"/>
</dbReference>
<keyword evidence="3" id="KW-1185">Reference proteome</keyword>
<dbReference type="EMBL" id="PDEA01000001">
    <property type="protein sequence ID" value="PEH88182.1"/>
    <property type="molecule type" value="Genomic_DNA"/>
</dbReference>
<feature type="transmembrane region" description="Helical" evidence="1">
    <location>
        <begin position="42"/>
        <end position="62"/>
    </location>
</feature>
<reference evidence="3" key="1">
    <citation type="submission" date="2017-09" db="EMBL/GenBank/DDBJ databases">
        <title>FDA dAtabase for Regulatory Grade micrObial Sequences (FDA-ARGOS): Supporting development and validation of Infectious Disease Dx tests.</title>
        <authorList>
            <person name="Minogue T."/>
            <person name="Wolcott M."/>
            <person name="Wasieloski L."/>
            <person name="Aguilar W."/>
            <person name="Moore D."/>
            <person name="Tallon L."/>
            <person name="Sadzewicz L."/>
            <person name="Ott S."/>
            <person name="Zhao X."/>
            <person name="Nagaraj S."/>
            <person name="Vavikolanu K."/>
            <person name="Aluvathingal J."/>
            <person name="Nadendla S."/>
            <person name="Sichtig H."/>
        </authorList>
    </citation>
    <scope>NUCLEOTIDE SEQUENCE [LARGE SCALE GENOMIC DNA]</scope>
    <source>
        <strain evidence="3">FDAARGOS_394</strain>
    </source>
</reference>
<dbReference type="InterPro" id="IPR021257">
    <property type="entry name" value="DUF2809"/>
</dbReference>
<evidence type="ECO:0000313" key="2">
    <source>
        <dbReference type="EMBL" id="PEH88182.1"/>
    </source>
</evidence>
<dbReference type="AlphaFoldDB" id="A0A2A7USD9"/>
<dbReference type="GeneID" id="80800103"/>
<keyword evidence="1" id="KW-1133">Transmembrane helix</keyword>
<protein>
    <submittedName>
        <fullName evidence="2">DUF2809 domain-containing protein</fullName>
    </submittedName>
</protein>
<proteinExistence type="predicted"/>